<evidence type="ECO:0000256" key="1">
    <source>
        <dbReference type="SAM" id="MobiDB-lite"/>
    </source>
</evidence>
<protein>
    <submittedName>
        <fullName evidence="3">Glutathione S-transferase T3</fullName>
    </submittedName>
</protein>
<dbReference type="Proteomes" id="UP001558713">
    <property type="component" value="Unassembled WGS sequence"/>
</dbReference>
<feature type="region of interest" description="Disordered" evidence="1">
    <location>
        <begin position="192"/>
        <end position="229"/>
    </location>
</feature>
<keyword evidence="4" id="KW-1185">Reference proteome</keyword>
<feature type="domain" description="Myb-like" evidence="2">
    <location>
        <begin position="56"/>
        <end position="127"/>
    </location>
</feature>
<sequence>MNPFSHAPNFVDMLSSQQDPQTYSTVNPTVQLGSSQVPMFSTQCTEDSSFGEDTPGERRERNKWNPPEDLLLISAWLNTSKDPVVCNEQKSGAFWKRVADYFASCAKVGGRVIREPSHCKNRWQKINDIVCKFCGCYEAATRERASGQNEDDVLNRAYKIFFNNHKKKFNLAHAWRELRFDQKWCELSTSKTDGSCKRRKVDDGAQSSSSLADEASKRPLGVKAAKSRGKKSVDEGKDISEFRTMWEIKEKDLAMKNTLANKSILKSLIAKKEPLFESEQALKEKLISDMLAN</sequence>
<dbReference type="EMBL" id="JBANAX010000269">
    <property type="protein sequence ID" value="KAL1216299.1"/>
    <property type="molecule type" value="Genomic_DNA"/>
</dbReference>
<evidence type="ECO:0000313" key="3">
    <source>
        <dbReference type="EMBL" id="KAL1216299.1"/>
    </source>
</evidence>
<proteinExistence type="predicted"/>
<dbReference type="PANTHER" id="PTHR45023:SF4">
    <property type="entry name" value="GLYCINE-RICH PROTEIN-RELATED"/>
    <property type="match status" value="1"/>
</dbReference>
<comment type="caution">
    <text evidence="3">The sequence shown here is derived from an EMBL/GenBank/DDBJ whole genome shotgun (WGS) entry which is preliminary data.</text>
</comment>
<dbReference type="PROSITE" id="PS50090">
    <property type="entry name" value="MYB_LIKE"/>
    <property type="match status" value="1"/>
</dbReference>
<gene>
    <name evidence="3" type="ORF">V5N11_026778</name>
</gene>
<feature type="compositionally biased region" description="Basic and acidic residues" evidence="1">
    <location>
        <begin position="194"/>
        <end position="203"/>
    </location>
</feature>
<organism evidence="3 4">
    <name type="scientific">Cardamine amara subsp. amara</name>
    <dbReference type="NCBI Taxonomy" id="228776"/>
    <lineage>
        <taxon>Eukaryota</taxon>
        <taxon>Viridiplantae</taxon>
        <taxon>Streptophyta</taxon>
        <taxon>Embryophyta</taxon>
        <taxon>Tracheophyta</taxon>
        <taxon>Spermatophyta</taxon>
        <taxon>Magnoliopsida</taxon>
        <taxon>eudicotyledons</taxon>
        <taxon>Gunneridae</taxon>
        <taxon>Pentapetalae</taxon>
        <taxon>rosids</taxon>
        <taxon>malvids</taxon>
        <taxon>Brassicales</taxon>
        <taxon>Brassicaceae</taxon>
        <taxon>Cardamineae</taxon>
        <taxon>Cardamine</taxon>
    </lineage>
</organism>
<reference evidence="3 4" key="1">
    <citation type="submission" date="2024-04" db="EMBL/GenBank/DDBJ databases">
        <title>Genome assembly C_amara_ONT_v2.</title>
        <authorList>
            <person name="Yant L."/>
            <person name="Moore C."/>
            <person name="Slenker M."/>
        </authorList>
    </citation>
    <scope>NUCLEOTIDE SEQUENCE [LARGE SCALE GENOMIC DNA]</scope>
    <source>
        <tissue evidence="3">Leaf</tissue>
    </source>
</reference>
<feature type="region of interest" description="Disordered" evidence="1">
    <location>
        <begin position="44"/>
        <end position="64"/>
    </location>
</feature>
<dbReference type="PANTHER" id="PTHR45023">
    <property type="match status" value="1"/>
</dbReference>
<dbReference type="InterPro" id="IPR001005">
    <property type="entry name" value="SANT/Myb"/>
</dbReference>
<evidence type="ECO:0000259" key="2">
    <source>
        <dbReference type="PROSITE" id="PS50090"/>
    </source>
</evidence>
<accession>A0ABD1BFJ6</accession>
<evidence type="ECO:0000313" key="4">
    <source>
        <dbReference type="Proteomes" id="UP001558713"/>
    </source>
</evidence>
<dbReference type="AlphaFoldDB" id="A0ABD1BFJ6"/>
<name>A0ABD1BFJ6_CARAN</name>